<evidence type="ECO:0000256" key="6">
    <source>
        <dbReference type="ARBA" id="ARBA00023136"/>
    </source>
</evidence>
<evidence type="ECO:0000256" key="3">
    <source>
        <dbReference type="ARBA" id="ARBA00022475"/>
    </source>
</evidence>
<dbReference type="Pfam" id="PF00528">
    <property type="entry name" value="BPD_transp_1"/>
    <property type="match status" value="1"/>
</dbReference>
<proteinExistence type="inferred from homology"/>
<feature type="domain" description="ABC transmembrane type-1" evidence="8">
    <location>
        <begin position="73"/>
        <end position="279"/>
    </location>
</feature>
<keyword evidence="3" id="KW-1003">Cell membrane</keyword>
<evidence type="ECO:0000259" key="8">
    <source>
        <dbReference type="PROSITE" id="PS50928"/>
    </source>
</evidence>
<comment type="caution">
    <text evidence="9">The sequence shown here is derived from an EMBL/GenBank/DDBJ whole genome shotgun (WGS) entry which is preliminary data.</text>
</comment>
<dbReference type="GO" id="GO:0055085">
    <property type="term" value="P:transmembrane transport"/>
    <property type="evidence" value="ECO:0007669"/>
    <property type="project" value="InterPro"/>
</dbReference>
<dbReference type="AlphaFoldDB" id="A0A9D1F3E4"/>
<evidence type="ECO:0000256" key="5">
    <source>
        <dbReference type="ARBA" id="ARBA00022989"/>
    </source>
</evidence>
<reference evidence="9" key="1">
    <citation type="submission" date="2020-10" db="EMBL/GenBank/DDBJ databases">
        <authorList>
            <person name="Gilroy R."/>
        </authorList>
    </citation>
    <scope>NUCLEOTIDE SEQUENCE</scope>
    <source>
        <strain evidence="9">CHK178-757</strain>
    </source>
</reference>
<keyword evidence="6 7" id="KW-0472">Membrane</keyword>
<dbReference type="Gene3D" id="1.10.3720.10">
    <property type="entry name" value="MetI-like"/>
    <property type="match status" value="1"/>
</dbReference>
<dbReference type="PANTHER" id="PTHR43744">
    <property type="entry name" value="ABC TRANSPORTER PERMEASE PROTEIN MG189-RELATED-RELATED"/>
    <property type="match status" value="1"/>
</dbReference>
<feature type="transmembrane region" description="Helical" evidence="7">
    <location>
        <begin position="109"/>
        <end position="128"/>
    </location>
</feature>
<gene>
    <name evidence="9" type="ORF">IAB46_01930</name>
</gene>
<evidence type="ECO:0000256" key="1">
    <source>
        <dbReference type="ARBA" id="ARBA00004651"/>
    </source>
</evidence>
<dbReference type="SUPFAM" id="SSF161098">
    <property type="entry name" value="MetI-like"/>
    <property type="match status" value="1"/>
</dbReference>
<feature type="transmembrane region" description="Helical" evidence="7">
    <location>
        <begin position="72"/>
        <end position="97"/>
    </location>
</feature>
<name>A0A9D1F3E4_9FIRM</name>
<dbReference type="InterPro" id="IPR035906">
    <property type="entry name" value="MetI-like_sf"/>
</dbReference>
<keyword evidence="5 7" id="KW-1133">Transmembrane helix</keyword>
<dbReference type="InterPro" id="IPR000515">
    <property type="entry name" value="MetI-like"/>
</dbReference>
<evidence type="ECO:0000256" key="7">
    <source>
        <dbReference type="RuleBase" id="RU363032"/>
    </source>
</evidence>
<dbReference type="PROSITE" id="PS50928">
    <property type="entry name" value="ABC_TM1"/>
    <property type="match status" value="1"/>
</dbReference>
<dbReference type="Proteomes" id="UP000823927">
    <property type="component" value="Unassembled WGS sequence"/>
</dbReference>
<feature type="transmembrane region" description="Helical" evidence="7">
    <location>
        <begin position="183"/>
        <end position="209"/>
    </location>
</feature>
<dbReference type="EMBL" id="DVIT01000007">
    <property type="protein sequence ID" value="HIS46312.1"/>
    <property type="molecule type" value="Genomic_DNA"/>
</dbReference>
<feature type="transmembrane region" description="Helical" evidence="7">
    <location>
        <begin position="260"/>
        <end position="279"/>
    </location>
</feature>
<sequence length="294" mass="32542">MVSKDLKRWKVFAHIVMIILSLCALLPFVLLIIASFTDETVALLNGYSYFPEKWSLDAYRYIWTNASTFLRAYGVTIIVTLIGTAVSIIITSLTAYVLSKRQLPGVKILNLYVIFTMLFNGGLVPTYINYVTVFNIKDTLLALIVPNLLMNAFMIMLVRNYFEHSIPEEIYESARIDGASEIRIFLTIVMPLSVPILATVGLMSGIAYWNDWQNSLYYIDDKALYSIQAVLNSINEGVSALASLGGSSSVSAADLPSTTIRMAVAVVGILPILIIYPIFQKYFAKGIMAGSVKG</sequence>
<evidence type="ECO:0000313" key="9">
    <source>
        <dbReference type="EMBL" id="HIS46312.1"/>
    </source>
</evidence>
<comment type="similarity">
    <text evidence="7">Belongs to the binding-protein-dependent transport system permease family.</text>
</comment>
<protein>
    <submittedName>
        <fullName evidence="9">Carbohydrate ABC transporter permease</fullName>
    </submittedName>
</protein>
<evidence type="ECO:0000313" key="10">
    <source>
        <dbReference type="Proteomes" id="UP000823927"/>
    </source>
</evidence>
<evidence type="ECO:0000256" key="4">
    <source>
        <dbReference type="ARBA" id="ARBA00022692"/>
    </source>
</evidence>
<feature type="transmembrane region" description="Helical" evidence="7">
    <location>
        <begin position="140"/>
        <end position="162"/>
    </location>
</feature>
<keyword evidence="2 7" id="KW-0813">Transport</keyword>
<feature type="transmembrane region" description="Helical" evidence="7">
    <location>
        <begin position="12"/>
        <end position="36"/>
    </location>
</feature>
<comment type="subcellular location">
    <subcellularLocation>
        <location evidence="1 7">Cell membrane</location>
        <topology evidence="1 7">Multi-pass membrane protein</topology>
    </subcellularLocation>
</comment>
<reference evidence="9" key="2">
    <citation type="journal article" date="2021" name="PeerJ">
        <title>Extensive microbial diversity within the chicken gut microbiome revealed by metagenomics and culture.</title>
        <authorList>
            <person name="Gilroy R."/>
            <person name="Ravi A."/>
            <person name="Getino M."/>
            <person name="Pursley I."/>
            <person name="Horton D.L."/>
            <person name="Alikhan N.F."/>
            <person name="Baker D."/>
            <person name="Gharbi K."/>
            <person name="Hall N."/>
            <person name="Watson M."/>
            <person name="Adriaenssens E.M."/>
            <person name="Foster-Nyarko E."/>
            <person name="Jarju S."/>
            <person name="Secka A."/>
            <person name="Antonio M."/>
            <person name="Oren A."/>
            <person name="Chaudhuri R.R."/>
            <person name="La Ragione R."/>
            <person name="Hildebrand F."/>
            <person name="Pallen M.J."/>
        </authorList>
    </citation>
    <scope>NUCLEOTIDE SEQUENCE</scope>
    <source>
        <strain evidence="9">CHK178-757</strain>
    </source>
</reference>
<dbReference type="CDD" id="cd06261">
    <property type="entry name" value="TM_PBP2"/>
    <property type="match status" value="1"/>
</dbReference>
<evidence type="ECO:0000256" key="2">
    <source>
        <dbReference type="ARBA" id="ARBA00022448"/>
    </source>
</evidence>
<dbReference type="GO" id="GO:0005886">
    <property type="term" value="C:plasma membrane"/>
    <property type="evidence" value="ECO:0007669"/>
    <property type="project" value="UniProtKB-SubCell"/>
</dbReference>
<keyword evidence="4 7" id="KW-0812">Transmembrane</keyword>
<organism evidence="9 10">
    <name type="scientific">Candidatus Scybalocola faecigallinarum</name>
    <dbReference type="NCBI Taxonomy" id="2840941"/>
    <lineage>
        <taxon>Bacteria</taxon>
        <taxon>Bacillati</taxon>
        <taxon>Bacillota</taxon>
        <taxon>Clostridia</taxon>
        <taxon>Lachnospirales</taxon>
        <taxon>Lachnospiraceae</taxon>
        <taxon>Lachnospiraceae incertae sedis</taxon>
        <taxon>Candidatus Scybalocola (ex Gilroy et al. 2021)</taxon>
    </lineage>
</organism>
<dbReference type="PANTHER" id="PTHR43744:SF9">
    <property type="entry name" value="POLYGALACTURONAN_RHAMNOGALACTURONAN TRANSPORT SYSTEM PERMEASE PROTEIN YTCP"/>
    <property type="match status" value="1"/>
</dbReference>
<accession>A0A9D1F3E4</accession>